<sequence>MSNVLRIRLAAFGVLLICQFFTASAQAQNQPKPDWSLADMPSQKGRIFLVTGGTSGMGYEDAKALAAAGAQVVIAARNPERGQEAIDQIKQEVPDAQVTFEPFDLADLSSVRALGQRLNTSLPRLDGLINNAAIMAPPERGVSAEGIELQFAINYAGHFVLTAELLPLLRNSDSPRVVTLSSIAAHLGSINFDDLHSTQDYEPMTAYAQSKLADLMFSFELQRRSDAAGWGIQSMAAHPGVAVTELVARGPGLDSEQGQRWAAGREHYQTAAQGAIPTLYAATAPQAQGGAYYGPTGEREVNGPLGLATIPPAANDAEVAARLWTITEEMTGTHYP</sequence>
<gene>
    <name evidence="4" type="ORF">FQP89_07255</name>
</gene>
<comment type="similarity">
    <text evidence="1">Belongs to the short-chain dehydrogenases/reductases (SDR) family.</text>
</comment>
<evidence type="ECO:0000313" key="4">
    <source>
        <dbReference type="EMBL" id="TVU90882.1"/>
    </source>
</evidence>
<feature type="signal peptide" evidence="3">
    <location>
        <begin position="1"/>
        <end position="27"/>
    </location>
</feature>
<dbReference type="RefSeq" id="WP_144810453.1">
    <property type="nucleotide sequence ID" value="NZ_VNFE01000002.1"/>
</dbReference>
<keyword evidence="2" id="KW-0560">Oxidoreductase</keyword>
<comment type="caution">
    <text evidence="4">The sequence shown here is derived from an EMBL/GenBank/DDBJ whole genome shotgun (WGS) entry which is preliminary data.</text>
</comment>
<dbReference type="PANTHER" id="PTHR24320">
    <property type="entry name" value="RETINOL DEHYDROGENASE"/>
    <property type="match status" value="1"/>
</dbReference>
<name>A0A558JBJ2_9GAMM</name>
<dbReference type="EMBL" id="VNFE01000002">
    <property type="protein sequence ID" value="TVU90882.1"/>
    <property type="molecule type" value="Genomic_DNA"/>
</dbReference>
<feature type="chain" id="PRO_5021991081" evidence="3">
    <location>
        <begin position="28"/>
        <end position="336"/>
    </location>
</feature>
<dbReference type="InterPro" id="IPR020904">
    <property type="entry name" value="Sc_DH/Rdtase_CS"/>
</dbReference>
<dbReference type="PRINTS" id="PR00081">
    <property type="entry name" value="GDHRDH"/>
</dbReference>
<dbReference type="GO" id="GO:0016491">
    <property type="term" value="F:oxidoreductase activity"/>
    <property type="evidence" value="ECO:0007669"/>
    <property type="project" value="UniProtKB-KW"/>
</dbReference>
<dbReference type="Proteomes" id="UP000317288">
    <property type="component" value="Unassembled WGS sequence"/>
</dbReference>
<dbReference type="SUPFAM" id="SSF51735">
    <property type="entry name" value="NAD(P)-binding Rossmann-fold domains"/>
    <property type="match status" value="1"/>
</dbReference>
<dbReference type="Gene3D" id="3.40.50.720">
    <property type="entry name" value="NAD(P)-binding Rossmann-like Domain"/>
    <property type="match status" value="1"/>
</dbReference>
<accession>A0A558JBJ2</accession>
<dbReference type="Pfam" id="PF00106">
    <property type="entry name" value="adh_short"/>
    <property type="match status" value="1"/>
</dbReference>
<keyword evidence="3" id="KW-0732">Signal</keyword>
<reference evidence="4 5" key="1">
    <citation type="submission" date="2019-07" db="EMBL/GenBank/DDBJ databases">
        <title>Diversity of Bacteria from Kongsfjorden, Arctic.</title>
        <authorList>
            <person name="Yu Y."/>
        </authorList>
    </citation>
    <scope>NUCLEOTIDE SEQUENCE [LARGE SCALE GENOMIC DNA]</scope>
    <source>
        <strain evidence="4 5">SM1922</strain>
    </source>
</reference>
<dbReference type="InterPro" id="IPR036291">
    <property type="entry name" value="NAD(P)-bd_dom_sf"/>
</dbReference>
<evidence type="ECO:0000313" key="5">
    <source>
        <dbReference type="Proteomes" id="UP000317288"/>
    </source>
</evidence>
<dbReference type="NCBIfam" id="NF004513">
    <property type="entry name" value="PRK05854.1"/>
    <property type="match status" value="1"/>
</dbReference>
<dbReference type="NCBIfam" id="NF004846">
    <property type="entry name" value="PRK06197.1"/>
    <property type="match status" value="1"/>
</dbReference>
<dbReference type="InterPro" id="IPR002347">
    <property type="entry name" value="SDR_fam"/>
</dbReference>
<proteinExistence type="inferred from homology"/>
<dbReference type="CDD" id="cd05327">
    <property type="entry name" value="retinol-DH_like_SDR_c_like"/>
    <property type="match status" value="1"/>
</dbReference>
<evidence type="ECO:0000256" key="2">
    <source>
        <dbReference type="ARBA" id="ARBA00023002"/>
    </source>
</evidence>
<evidence type="ECO:0000256" key="1">
    <source>
        <dbReference type="ARBA" id="ARBA00006484"/>
    </source>
</evidence>
<evidence type="ECO:0000256" key="3">
    <source>
        <dbReference type="SAM" id="SignalP"/>
    </source>
</evidence>
<organism evidence="4 5">
    <name type="scientific">Vreelandella titanicae</name>
    <dbReference type="NCBI Taxonomy" id="664683"/>
    <lineage>
        <taxon>Bacteria</taxon>
        <taxon>Pseudomonadati</taxon>
        <taxon>Pseudomonadota</taxon>
        <taxon>Gammaproteobacteria</taxon>
        <taxon>Oceanospirillales</taxon>
        <taxon>Halomonadaceae</taxon>
        <taxon>Vreelandella</taxon>
    </lineage>
</organism>
<dbReference type="AlphaFoldDB" id="A0A558JBJ2"/>
<dbReference type="PANTHER" id="PTHR24320:SF148">
    <property type="entry name" value="NAD(P)-BINDING ROSSMANN-FOLD SUPERFAMILY PROTEIN"/>
    <property type="match status" value="1"/>
</dbReference>
<protein>
    <submittedName>
        <fullName evidence="4">SDR family NAD(P)-dependent oxidoreductase</fullName>
    </submittedName>
</protein>
<dbReference type="PROSITE" id="PS00061">
    <property type="entry name" value="ADH_SHORT"/>
    <property type="match status" value="1"/>
</dbReference>